<gene>
    <name evidence="2" type="ORF">PV328_012285</name>
</gene>
<evidence type="ECO:0000256" key="1">
    <source>
        <dbReference type="SAM" id="MobiDB-lite"/>
    </source>
</evidence>
<comment type="caution">
    <text evidence="2">The sequence shown here is derived from an EMBL/GenBank/DDBJ whole genome shotgun (WGS) entry which is preliminary data.</text>
</comment>
<feature type="non-terminal residue" evidence="2">
    <location>
        <position position="1"/>
    </location>
</feature>
<sequence>ASNPPLPPFAPVASNPPLPPSAPAAANRPITLPLQLNFPFAHEGSITLPRRWARAGQNRDGQNTRTTYFNNRQMQQYTRGGRNSFRGRGGRGGREIDNKKQFQFFF</sequence>
<dbReference type="Proteomes" id="UP001168990">
    <property type="component" value="Unassembled WGS sequence"/>
</dbReference>
<dbReference type="EMBL" id="JAQQBS010000866">
    <property type="protein sequence ID" value="KAK0169251.1"/>
    <property type="molecule type" value="Genomic_DNA"/>
</dbReference>
<keyword evidence="3" id="KW-1185">Reference proteome</keyword>
<dbReference type="AlphaFoldDB" id="A0AA39FGX9"/>
<reference evidence="2" key="2">
    <citation type="submission" date="2023-03" db="EMBL/GenBank/DDBJ databases">
        <authorList>
            <person name="Inwood S.N."/>
            <person name="Skelly J.G."/>
            <person name="Guhlin J."/>
            <person name="Harrop T.W.R."/>
            <person name="Goldson S.G."/>
            <person name="Dearden P.K."/>
        </authorList>
    </citation>
    <scope>NUCLEOTIDE SEQUENCE</scope>
    <source>
        <strain evidence="2">Irish</strain>
        <tissue evidence="2">Whole body</tissue>
    </source>
</reference>
<organism evidence="2 3">
    <name type="scientific">Microctonus aethiopoides</name>
    <dbReference type="NCBI Taxonomy" id="144406"/>
    <lineage>
        <taxon>Eukaryota</taxon>
        <taxon>Metazoa</taxon>
        <taxon>Ecdysozoa</taxon>
        <taxon>Arthropoda</taxon>
        <taxon>Hexapoda</taxon>
        <taxon>Insecta</taxon>
        <taxon>Pterygota</taxon>
        <taxon>Neoptera</taxon>
        <taxon>Endopterygota</taxon>
        <taxon>Hymenoptera</taxon>
        <taxon>Apocrita</taxon>
        <taxon>Ichneumonoidea</taxon>
        <taxon>Braconidae</taxon>
        <taxon>Euphorinae</taxon>
        <taxon>Microctonus</taxon>
    </lineage>
</organism>
<accession>A0AA39FGX9</accession>
<name>A0AA39FGX9_9HYME</name>
<evidence type="ECO:0000313" key="3">
    <source>
        <dbReference type="Proteomes" id="UP001168990"/>
    </source>
</evidence>
<protein>
    <submittedName>
        <fullName evidence="2">Uncharacterized protein</fullName>
    </submittedName>
</protein>
<feature type="compositionally biased region" description="Pro residues" evidence="1">
    <location>
        <begin position="1"/>
        <end position="22"/>
    </location>
</feature>
<evidence type="ECO:0000313" key="2">
    <source>
        <dbReference type="EMBL" id="KAK0169251.1"/>
    </source>
</evidence>
<proteinExistence type="predicted"/>
<reference evidence="2" key="1">
    <citation type="journal article" date="2023" name="bioRxiv">
        <title>Scaffold-level genome assemblies of two parasitoid biocontrol wasps reveal the parthenogenesis mechanism and an associated novel virus.</title>
        <authorList>
            <person name="Inwood S."/>
            <person name="Skelly J."/>
            <person name="Guhlin J."/>
            <person name="Harrop T."/>
            <person name="Goldson S."/>
            <person name="Dearden P."/>
        </authorList>
    </citation>
    <scope>NUCLEOTIDE SEQUENCE</scope>
    <source>
        <strain evidence="2">Irish</strain>
        <tissue evidence="2">Whole body</tissue>
    </source>
</reference>
<feature type="region of interest" description="Disordered" evidence="1">
    <location>
        <begin position="1"/>
        <end position="26"/>
    </location>
</feature>